<sequence>MAIALSPNLVQQKNLGTDKFDNAPSLQLVLKTKYQSNYTQERT</sequence>
<evidence type="ECO:0000313" key="1">
    <source>
        <dbReference type="EMBL" id="BAY70001.1"/>
    </source>
</evidence>
<dbReference type="AlphaFoldDB" id="A0A1Z4KLY1"/>
<accession>A0A1Z4KLY1</accession>
<dbReference type="EMBL" id="AP018216">
    <property type="protein sequence ID" value="BAY70001.1"/>
    <property type="molecule type" value="Genomic_DNA"/>
</dbReference>
<gene>
    <name evidence="1" type="ORF">NIES23_28010</name>
</gene>
<name>A0A1Z4KLY1_ANAVA</name>
<reference evidence="1 2" key="1">
    <citation type="submission" date="2017-06" db="EMBL/GenBank/DDBJ databases">
        <title>Genome sequencing of cyanobaciteial culture collection at National Institute for Environmental Studies (NIES).</title>
        <authorList>
            <person name="Hirose Y."/>
            <person name="Shimura Y."/>
            <person name="Fujisawa T."/>
            <person name="Nakamura Y."/>
            <person name="Kawachi M."/>
        </authorList>
    </citation>
    <scope>NUCLEOTIDE SEQUENCE [LARGE SCALE GENOMIC DNA]</scope>
    <source>
        <strain evidence="1 2">NIES-23</strain>
    </source>
</reference>
<dbReference type="Proteomes" id="UP000217507">
    <property type="component" value="Chromosome"/>
</dbReference>
<protein>
    <submittedName>
        <fullName evidence="1">Uncharacterized protein</fullName>
    </submittedName>
</protein>
<evidence type="ECO:0000313" key="2">
    <source>
        <dbReference type="Proteomes" id="UP000217507"/>
    </source>
</evidence>
<proteinExistence type="predicted"/>
<organism evidence="1 2">
    <name type="scientific">Trichormus variabilis NIES-23</name>
    <dbReference type="NCBI Taxonomy" id="1973479"/>
    <lineage>
        <taxon>Bacteria</taxon>
        <taxon>Bacillati</taxon>
        <taxon>Cyanobacteriota</taxon>
        <taxon>Cyanophyceae</taxon>
        <taxon>Nostocales</taxon>
        <taxon>Nostocaceae</taxon>
        <taxon>Trichormus</taxon>
    </lineage>
</organism>